<dbReference type="InterPro" id="IPR016163">
    <property type="entry name" value="Ald_DH_C"/>
</dbReference>
<dbReference type="PIRSF" id="PIRSF036492">
    <property type="entry name" value="ALDH"/>
    <property type="match status" value="1"/>
</dbReference>
<dbReference type="PROSITE" id="PS00687">
    <property type="entry name" value="ALDEHYDE_DEHYDR_GLU"/>
    <property type="match status" value="1"/>
</dbReference>
<feature type="active site" evidence="4">
    <location>
        <position position="150"/>
    </location>
</feature>
<evidence type="ECO:0000256" key="5">
    <source>
        <dbReference type="PROSITE-ProRule" id="PRU10007"/>
    </source>
</evidence>
<dbReference type="SUPFAM" id="SSF53720">
    <property type="entry name" value="ALDH-like"/>
    <property type="match status" value="1"/>
</dbReference>
<dbReference type="InterPro" id="IPR012394">
    <property type="entry name" value="Aldehyde_DH_NAD(P)"/>
</dbReference>
<dbReference type="GO" id="GO:0005737">
    <property type="term" value="C:cytoplasm"/>
    <property type="evidence" value="ECO:0007669"/>
    <property type="project" value="TreeGrafter"/>
</dbReference>
<dbReference type="EMBL" id="JARPUR010000006">
    <property type="protein sequence ID" value="KAK4874570.1"/>
    <property type="molecule type" value="Genomic_DNA"/>
</dbReference>
<proteinExistence type="inferred from homology"/>
<evidence type="ECO:0000256" key="7">
    <source>
        <dbReference type="SAM" id="Phobius"/>
    </source>
</evidence>
<comment type="caution">
    <text evidence="9">The sequence shown here is derived from an EMBL/GenBank/DDBJ whole genome shotgun (WGS) entry which is preliminary data.</text>
</comment>
<dbReference type="InterPro" id="IPR015590">
    <property type="entry name" value="Aldehyde_DH_dom"/>
</dbReference>
<feature type="transmembrane region" description="Helical" evidence="7">
    <location>
        <begin position="377"/>
        <end position="396"/>
    </location>
</feature>
<dbReference type="Proteomes" id="UP001353858">
    <property type="component" value="Unassembled WGS sequence"/>
</dbReference>
<evidence type="ECO:0000256" key="2">
    <source>
        <dbReference type="ARBA" id="ARBA00023002"/>
    </source>
</evidence>
<keyword evidence="7" id="KW-1133">Transmembrane helix</keyword>
<keyword evidence="10" id="KW-1185">Reference proteome</keyword>
<protein>
    <recommendedName>
        <fullName evidence="3">Aldehyde dehydrogenase</fullName>
    </recommendedName>
</protein>
<feature type="active site" evidence="4 5">
    <location>
        <position position="116"/>
    </location>
</feature>
<dbReference type="Pfam" id="PF00171">
    <property type="entry name" value="Aldedh"/>
    <property type="match status" value="1"/>
</dbReference>
<evidence type="ECO:0000256" key="4">
    <source>
        <dbReference type="PIRSR" id="PIRSR036492-1"/>
    </source>
</evidence>
<dbReference type="GO" id="GO:0004029">
    <property type="term" value="F:aldehyde dehydrogenase (NAD+) activity"/>
    <property type="evidence" value="ECO:0007669"/>
    <property type="project" value="TreeGrafter"/>
</dbReference>
<name>A0AAN7NWV8_9COLE</name>
<organism evidence="9 10">
    <name type="scientific">Aquatica leii</name>
    <dbReference type="NCBI Taxonomy" id="1421715"/>
    <lineage>
        <taxon>Eukaryota</taxon>
        <taxon>Metazoa</taxon>
        <taxon>Ecdysozoa</taxon>
        <taxon>Arthropoda</taxon>
        <taxon>Hexapoda</taxon>
        <taxon>Insecta</taxon>
        <taxon>Pterygota</taxon>
        <taxon>Neoptera</taxon>
        <taxon>Endopterygota</taxon>
        <taxon>Coleoptera</taxon>
        <taxon>Polyphaga</taxon>
        <taxon>Elateriformia</taxon>
        <taxon>Elateroidea</taxon>
        <taxon>Lampyridae</taxon>
        <taxon>Luciolinae</taxon>
        <taxon>Aquatica</taxon>
    </lineage>
</organism>
<evidence type="ECO:0000313" key="10">
    <source>
        <dbReference type="Proteomes" id="UP001353858"/>
    </source>
</evidence>
<evidence type="ECO:0000256" key="6">
    <source>
        <dbReference type="RuleBase" id="RU003345"/>
    </source>
</evidence>
<comment type="similarity">
    <text evidence="1 3 6">Belongs to the aldehyde dehydrogenase family.</text>
</comment>
<keyword evidence="7" id="KW-0472">Membrane</keyword>
<dbReference type="InterPro" id="IPR016161">
    <property type="entry name" value="Ald_DH/histidinol_DH"/>
</dbReference>
<dbReference type="InterPro" id="IPR029510">
    <property type="entry name" value="Ald_DH_CS_GLU"/>
</dbReference>
<evidence type="ECO:0000259" key="8">
    <source>
        <dbReference type="Pfam" id="PF00171"/>
    </source>
</evidence>
<accession>A0AAN7NWV8</accession>
<dbReference type="Gene3D" id="3.40.605.10">
    <property type="entry name" value="Aldehyde Dehydrogenase, Chain A, domain 1"/>
    <property type="match status" value="1"/>
</dbReference>
<evidence type="ECO:0000256" key="1">
    <source>
        <dbReference type="ARBA" id="ARBA00009986"/>
    </source>
</evidence>
<evidence type="ECO:0000313" key="9">
    <source>
        <dbReference type="EMBL" id="KAK4874570.1"/>
    </source>
</evidence>
<dbReference type="PANTHER" id="PTHR43570">
    <property type="entry name" value="ALDEHYDE DEHYDROGENASE"/>
    <property type="match status" value="1"/>
</dbReference>
<keyword evidence="7" id="KW-0812">Transmembrane</keyword>
<dbReference type="PANTHER" id="PTHR43570:SF16">
    <property type="entry name" value="ALDEHYDE DEHYDROGENASE TYPE III, ISOFORM Q"/>
    <property type="match status" value="1"/>
</dbReference>
<dbReference type="Gene3D" id="3.40.309.10">
    <property type="entry name" value="Aldehyde Dehydrogenase, Chain A, domain 2"/>
    <property type="match status" value="1"/>
</dbReference>
<feature type="domain" description="Aldehyde dehydrogenase" evidence="8">
    <location>
        <begin position="5"/>
        <end position="334"/>
    </location>
</feature>
<keyword evidence="2 3" id="KW-0560">Oxidoreductase</keyword>
<gene>
    <name evidence="9" type="ORF">RN001_013930</name>
</gene>
<dbReference type="AlphaFoldDB" id="A0AAN7NWV8"/>
<dbReference type="FunFam" id="3.40.309.10:FF:000003">
    <property type="entry name" value="Aldehyde dehydrogenase"/>
    <property type="match status" value="1"/>
</dbReference>
<reference evidence="10" key="1">
    <citation type="submission" date="2023-01" db="EMBL/GenBank/DDBJ databases">
        <title>Key to firefly adult light organ development and bioluminescence: homeobox transcription factors regulate luciferase expression and transportation to peroxisome.</title>
        <authorList>
            <person name="Fu X."/>
        </authorList>
    </citation>
    <scope>NUCLEOTIDE SEQUENCE [LARGE SCALE GENOMIC DNA]</scope>
</reference>
<dbReference type="InterPro" id="IPR016162">
    <property type="entry name" value="Ald_DH_N"/>
</dbReference>
<evidence type="ECO:0000256" key="3">
    <source>
        <dbReference type="PIRNR" id="PIRNR036492"/>
    </source>
</evidence>
<sequence length="404" mass="45046">MDDVLIYNDPYGVVLLIGAWNYPIYVTLGPLASAIAAGNCVVIKPSELSPATTNVIAKLLPKYLDNECYPVFVGGAQETSRLLEEKFDYIFFTGSPRIGKIIHSAASKHLTPTTLELGGKSPVYIDESANIDVVAHRILWGKCINAGQTCIAPDYILCNKSVGQKFISKAKEVFKEFYGEDVFKSPDFGRIINDASFERLSKYLQTEKIVFGGKTNRNDRFIQPTIIDDVKMTDEIMQEEIFGPILPIVYVEDVPKAIELINSKEKPLALYVFTNNKSVYKAFLENTSSGGVTINDVCMHVLVENAPFGGVGNSGMGCSHGKYGFDTFVHKKTVLVRSLGVVNEKMGAARYPPYSDSKIKQISRLTKMQWPLSTKYWSHYFVFSLGILTALSFKFLKYAYSKKF</sequence>
<dbReference type="GO" id="GO:0006081">
    <property type="term" value="P:aldehyde metabolic process"/>
    <property type="evidence" value="ECO:0007669"/>
    <property type="project" value="InterPro"/>
</dbReference>